<protein>
    <submittedName>
        <fullName evidence="1">Uncharacterized protein</fullName>
    </submittedName>
</protein>
<sequence>MPGLVEADSPAPADVDFTVTSQKLDLNIDFATRTLTGKTDIVIQPNHKDLREVRLNCRQCTIKSIRVEGRNVPLPKYRDPYSRACPRSTDTVFQHHLLRAKVEPYLGRPPDAELLIQFPKGVQIKELDASSAPAQDILLAKLGGADPKNDSDLSLVDSHAVKIAETQGIIFTPIKIHVEFSTSSLRDGVHFVGLQNEDGRFPHAYTKLTGFPGTACCVFPCFDNHLARCPWEISIRCPRTLGDVFKKPAASVTNGVNGDFTVTVPHNLVNGADGNHQFRGGVVAIESDVLLTEEEQALDMVVVCSGEVTDDIVDPNDPSRKTVSFFCATPVAAHQIGFAIGPFERADLSEYRESGQEEKLGQSAIRIDGYCLPGRASELRNTCMPVATAIDYYVEHFGAYPFTTYSVVFVDDLVIDIADAACISICSSRLLFPEDVVDHIDDRTRELARAAATQWSGINIIPLDPSDTWIVVGGANFMADMFSQVLFGKNWYRHRQKAAADLVTRQDKRRPSLYALGSIVDIDPSEWEFMKLKAPLVLFILHQRIMKAMGRNGVDRTLWRIFLNAKTGDLPNGAISTPVFQRTCEKVGHQKLEQFFYQWVFGAGFPHFDIKPTFNKKRAVLMLTIVQRQKDQVVDTTVDTGSFLRQVKEAEHGVHPPSNKQIFTGPMTVRIHEADGTPYEHIVDIKEQVTKVDLPFNTKYKRLKRSRRAKERAAAAGQHVDVSGDGQDDALLYCLGDVLQSEEEMRGWNLTEPSQEDEDKMDQASFEWIRYDKDFEWICTLNVTDVPLYEMVSQLQQENDVVAQMEAVYMIRKMATTAPSELISTHLTRTLYDTRYFYGVRQLAAHAL</sequence>
<feature type="non-terminal residue" evidence="1">
    <location>
        <position position="848"/>
    </location>
</feature>
<evidence type="ECO:0000313" key="1">
    <source>
        <dbReference type="EMBL" id="KAK3065071.1"/>
    </source>
</evidence>
<accession>A0ACC3DC84</accession>
<dbReference type="Proteomes" id="UP001186974">
    <property type="component" value="Unassembled WGS sequence"/>
</dbReference>
<reference evidence="1" key="1">
    <citation type="submission" date="2024-09" db="EMBL/GenBank/DDBJ databases">
        <title>Black Yeasts Isolated from many extreme environments.</title>
        <authorList>
            <person name="Coleine C."/>
            <person name="Stajich J.E."/>
            <person name="Selbmann L."/>
        </authorList>
    </citation>
    <scope>NUCLEOTIDE SEQUENCE</scope>
    <source>
        <strain evidence="1">CCFEE 5737</strain>
    </source>
</reference>
<proteinExistence type="predicted"/>
<dbReference type="EMBL" id="JAWDJW010006367">
    <property type="protein sequence ID" value="KAK3065071.1"/>
    <property type="molecule type" value="Genomic_DNA"/>
</dbReference>
<evidence type="ECO:0000313" key="2">
    <source>
        <dbReference type="Proteomes" id="UP001186974"/>
    </source>
</evidence>
<gene>
    <name evidence="1" type="ORF">LTS18_011532</name>
</gene>
<keyword evidence="2" id="KW-1185">Reference proteome</keyword>
<name>A0ACC3DC84_9PEZI</name>
<comment type="caution">
    <text evidence="1">The sequence shown here is derived from an EMBL/GenBank/DDBJ whole genome shotgun (WGS) entry which is preliminary data.</text>
</comment>
<organism evidence="1 2">
    <name type="scientific">Coniosporium uncinatum</name>
    <dbReference type="NCBI Taxonomy" id="93489"/>
    <lineage>
        <taxon>Eukaryota</taxon>
        <taxon>Fungi</taxon>
        <taxon>Dikarya</taxon>
        <taxon>Ascomycota</taxon>
        <taxon>Pezizomycotina</taxon>
        <taxon>Dothideomycetes</taxon>
        <taxon>Dothideomycetes incertae sedis</taxon>
        <taxon>Coniosporium</taxon>
    </lineage>
</organism>